<dbReference type="AlphaFoldDB" id="A0A1K0H816"/>
<evidence type="ECO:0000313" key="4">
    <source>
        <dbReference type="Proteomes" id="UP000179920"/>
    </source>
</evidence>
<dbReference type="Proteomes" id="UP000658997">
    <property type="component" value="Unassembled WGS sequence"/>
</dbReference>
<name>A0A1K0H816_9BASI</name>
<evidence type="ECO:0000256" key="1">
    <source>
        <dbReference type="SAM" id="MobiDB-lite"/>
    </source>
</evidence>
<evidence type="ECO:0000313" key="3">
    <source>
        <dbReference type="EMBL" id="SYW83455.1"/>
    </source>
</evidence>
<dbReference type="OrthoDB" id="3354034at2759"/>
<feature type="region of interest" description="Disordered" evidence="1">
    <location>
        <begin position="524"/>
        <end position="548"/>
    </location>
</feature>
<feature type="compositionally biased region" description="Basic and acidic residues" evidence="1">
    <location>
        <begin position="166"/>
        <end position="175"/>
    </location>
</feature>
<feature type="region of interest" description="Disordered" evidence="1">
    <location>
        <begin position="135"/>
        <end position="217"/>
    </location>
</feature>
<dbReference type="SUPFAM" id="SSF48371">
    <property type="entry name" value="ARM repeat"/>
    <property type="match status" value="1"/>
</dbReference>
<reference evidence="3" key="3">
    <citation type="submission" date="2018-08" db="EMBL/GenBank/DDBJ databases">
        <authorList>
            <person name="Guldener U."/>
        </authorList>
    </citation>
    <scope>NUCLEOTIDE SEQUENCE</scope>
    <source>
        <strain evidence="3">UB2</strain>
    </source>
</reference>
<accession>A0A1K0H816</accession>
<dbReference type="Gene3D" id="1.25.40.180">
    <property type="match status" value="1"/>
</dbReference>
<proteinExistence type="predicted"/>
<feature type="compositionally biased region" description="Low complexity" evidence="1">
    <location>
        <begin position="530"/>
        <end position="544"/>
    </location>
</feature>
<sequence length="616" mass="68805">MLHHLPRSMHHHHDPFHFSSSPERLVTRPNVATRPNPYTVKSQNTFYTSLRTTAQLSSIDPQLSTPSFTPSSANQSRSIESLYSSLEVATRSPRCSSKPQRTPEKRCPLLTMVKPKPRPVKAMTLSAEVAAAKRLSSPKLASAAAEKRQRNALEAVQQNTKVVKRSHSEVRRRSESPALSSSPLSPTPVRRPAPRKPVMQVPRITIRPPTPEPEPHLDRLLRRKANGSVDAEDSNAPLYSNSLLCGLIADLSNVEDGIDEILAKYLDARKCARPLNVELLRYLTTSICRLCSFVEDPDSELGLPTFRAISSQLFRHTITGFFHLLDDTLAPYATASSLALVSARILEDFDKAMNYCCRLANVPSHTHQRLKHGQIFLRVLNEELDKILDRGLALTDMYNKLALPGRGPPSFPDFTGDVRNSDDDPSSSAGPSAWERRARWVKKQAQEGDRRDQFVGIDVVRYIGELALHKVVRPSVLTSWLDRFLTRTVHLDIPSAWEIECACALLITVGEMLDRKTESKHVSLSSAEPAASQAGSSPTASSSKSHMKVGNVDVNLQENEGYKSLEAAMNRIDYLVNKSDISGSAREWLIEVKQLRQSGWNRESDLDSFDDYRLRD</sequence>
<organism evidence="2 4">
    <name type="scientific">Ustilago bromivora</name>
    <dbReference type="NCBI Taxonomy" id="307758"/>
    <lineage>
        <taxon>Eukaryota</taxon>
        <taxon>Fungi</taxon>
        <taxon>Dikarya</taxon>
        <taxon>Basidiomycota</taxon>
        <taxon>Ustilaginomycotina</taxon>
        <taxon>Ustilaginomycetes</taxon>
        <taxon>Ustilaginales</taxon>
        <taxon>Ustilaginaceae</taxon>
        <taxon>Ustilago</taxon>
    </lineage>
</organism>
<evidence type="ECO:0000313" key="5">
    <source>
        <dbReference type="Proteomes" id="UP000658997"/>
    </source>
</evidence>
<dbReference type="EMBL" id="ULHB01000146">
    <property type="protein sequence ID" value="SYW83455.1"/>
    <property type="molecule type" value="Genomic_DNA"/>
</dbReference>
<dbReference type="InterPro" id="IPR016024">
    <property type="entry name" value="ARM-type_fold"/>
</dbReference>
<gene>
    <name evidence="3" type="ORF">UBRO2_05157</name>
    <name evidence="2" type="ORF">UBRO_06374</name>
</gene>
<evidence type="ECO:0000313" key="2">
    <source>
        <dbReference type="EMBL" id="SAM84041.1"/>
    </source>
</evidence>
<feature type="region of interest" description="Disordered" evidence="1">
    <location>
        <begin position="408"/>
        <end position="435"/>
    </location>
</feature>
<reference evidence="2" key="1">
    <citation type="submission" date="2016-04" db="EMBL/GenBank/DDBJ databases">
        <authorList>
            <person name="Evans L.H."/>
            <person name="Alamgir A."/>
            <person name="Owens N."/>
            <person name="Weber N.D."/>
            <person name="Virtaneva K."/>
            <person name="Barbian K."/>
            <person name="Babar A."/>
            <person name="Rosenke K."/>
        </authorList>
    </citation>
    <scope>NUCLEOTIDE SEQUENCE</scope>
    <source>
        <strain evidence="2">UB2112</strain>
    </source>
</reference>
<keyword evidence="5" id="KW-1185">Reference proteome</keyword>
<feature type="region of interest" description="Disordered" evidence="1">
    <location>
        <begin position="1"/>
        <end position="23"/>
    </location>
</feature>
<reference evidence="4" key="2">
    <citation type="submission" date="2016-04" db="EMBL/GenBank/DDBJ databases">
        <authorList>
            <person name="Guldener U."/>
            <person name="Guldener U."/>
        </authorList>
    </citation>
    <scope>NUCLEOTIDE SEQUENCE [LARGE SCALE GENOMIC DNA]</scope>
    <source>
        <strain evidence="4">UB2112</strain>
    </source>
</reference>
<dbReference type="Proteomes" id="UP000179920">
    <property type="component" value="Chromosome XII"/>
</dbReference>
<feature type="compositionally biased region" description="Basic residues" evidence="1">
    <location>
        <begin position="1"/>
        <end position="14"/>
    </location>
</feature>
<dbReference type="EMBL" id="LT558128">
    <property type="protein sequence ID" value="SAM84041.1"/>
    <property type="molecule type" value="Genomic_DNA"/>
</dbReference>
<protein>
    <submittedName>
        <fullName evidence="2">Uncharacterized protein</fullName>
    </submittedName>
</protein>